<reference evidence="2 3" key="1">
    <citation type="submission" date="2020-04" db="EMBL/GenBank/DDBJ databases">
        <authorList>
            <person name="Wallbank WR R."/>
            <person name="Pardo Diaz C."/>
            <person name="Kozak K."/>
            <person name="Martin S."/>
            <person name="Jiggins C."/>
            <person name="Moest M."/>
            <person name="Warren A I."/>
            <person name="Byers J.R.P. K."/>
            <person name="Montejo-Kovacevich G."/>
            <person name="Yen C E."/>
        </authorList>
    </citation>
    <scope>NUCLEOTIDE SEQUENCE [LARGE SCALE GENOMIC DNA]</scope>
</reference>
<evidence type="ECO:0000313" key="2">
    <source>
        <dbReference type="EMBL" id="CAB3220901.1"/>
    </source>
</evidence>
<dbReference type="EMBL" id="CADEBD010000042">
    <property type="protein sequence ID" value="CAB3220901.1"/>
    <property type="molecule type" value="Genomic_DNA"/>
</dbReference>
<name>A0A8S0YMW2_ARCPL</name>
<organism evidence="2 3">
    <name type="scientific">Arctia plantaginis</name>
    <name type="common">Wood tiger moth</name>
    <name type="synonym">Phalaena plantaginis</name>
    <dbReference type="NCBI Taxonomy" id="874455"/>
    <lineage>
        <taxon>Eukaryota</taxon>
        <taxon>Metazoa</taxon>
        <taxon>Ecdysozoa</taxon>
        <taxon>Arthropoda</taxon>
        <taxon>Hexapoda</taxon>
        <taxon>Insecta</taxon>
        <taxon>Pterygota</taxon>
        <taxon>Neoptera</taxon>
        <taxon>Endopterygota</taxon>
        <taxon>Lepidoptera</taxon>
        <taxon>Glossata</taxon>
        <taxon>Ditrysia</taxon>
        <taxon>Noctuoidea</taxon>
        <taxon>Erebidae</taxon>
        <taxon>Arctiinae</taxon>
        <taxon>Arctia</taxon>
    </lineage>
</organism>
<feature type="region of interest" description="Disordered" evidence="1">
    <location>
        <begin position="31"/>
        <end position="65"/>
    </location>
</feature>
<proteinExistence type="predicted"/>
<evidence type="ECO:0000256" key="1">
    <source>
        <dbReference type="SAM" id="MobiDB-lite"/>
    </source>
</evidence>
<dbReference type="Proteomes" id="UP000494256">
    <property type="component" value="Unassembled WGS sequence"/>
</dbReference>
<evidence type="ECO:0000313" key="3">
    <source>
        <dbReference type="Proteomes" id="UP000494256"/>
    </source>
</evidence>
<protein>
    <submittedName>
        <fullName evidence="2">Uncharacterized protein</fullName>
    </submittedName>
</protein>
<accession>A0A8S0YMW2</accession>
<comment type="caution">
    <text evidence="2">The sequence shown here is derived from an EMBL/GenBank/DDBJ whole genome shotgun (WGS) entry which is preliminary data.</text>
</comment>
<dbReference type="OrthoDB" id="6436213at2759"/>
<sequence length="127" mass="14059">MQHSTEQLYGRARPTINKGDDRVLQCGVRHTATDNKPQAGARADCGATPVRTARSPRPRTLCVAPGSRSLQSTRLQTDVLFAHSLTLTNIYNICLHNTASCDLAENRDEQLLNNVSIMKNHIVHLSR</sequence>
<dbReference type="AlphaFoldDB" id="A0A8S0YMW2"/>
<gene>
    <name evidence="2" type="ORF">APLA_LOCUS538</name>
</gene>